<feature type="binding site" evidence="10">
    <location>
        <position position="285"/>
    </location>
    <ligand>
        <name>FAD</name>
        <dbReference type="ChEBI" id="CHEBI:57692"/>
    </ligand>
</feature>
<feature type="binding site" evidence="10">
    <location>
        <position position="294"/>
    </location>
    <ligand>
        <name>FAD</name>
        <dbReference type="ChEBI" id="CHEBI:57692"/>
    </ligand>
</feature>
<dbReference type="Gene3D" id="2.40.30.10">
    <property type="entry name" value="Translation factors"/>
    <property type="match status" value="1"/>
</dbReference>
<dbReference type="Pfam" id="PF00175">
    <property type="entry name" value="NAD_binding_1"/>
    <property type="match status" value="1"/>
</dbReference>
<dbReference type="InterPro" id="IPR008333">
    <property type="entry name" value="Cbr1-like_FAD-bd_dom"/>
</dbReference>
<dbReference type="Proteomes" id="UP001190700">
    <property type="component" value="Unassembled WGS sequence"/>
</dbReference>
<feature type="binding site" evidence="10">
    <location>
        <position position="364"/>
    </location>
    <ligand>
        <name>FAD</name>
        <dbReference type="ChEBI" id="CHEBI:57692"/>
    </ligand>
</feature>
<dbReference type="CDD" id="cd03467">
    <property type="entry name" value="Rieske"/>
    <property type="match status" value="1"/>
</dbReference>
<evidence type="ECO:0000313" key="13">
    <source>
        <dbReference type="EMBL" id="KAK3276468.1"/>
    </source>
</evidence>
<dbReference type="InterPro" id="IPR001433">
    <property type="entry name" value="OxRdtase_FAD/NAD-bd"/>
</dbReference>
<keyword evidence="4" id="KW-0001">2Fe-2S</keyword>
<accession>A0AAE0L8Z4</accession>
<dbReference type="GO" id="GO:0051537">
    <property type="term" value="F:2 iron, 2 sulfur cluster binding"/>
    <property type="evidence" value="ECO:0007669"/>
    <property type="project" value="UniProtKB-KW"/>
</dbReference>
<evidence type="ECO:0000256" key="1">
    <source>
        <dbReference type="ARBA" id="ARBA00001974"/>
    </source>
</evidence>
<dbReference type="AlphaFoldDB" id="A0AAE0L8Z4"/>
<evidence type="ECO:0000256" key="5">
    <source>
        <dbReference type="ARBA" id="ARBA00022723"/>
    </source>
</evidence>
<dbReference type="CDD" id="cd06183">
    <property type="entry name" value="cyt_b5_reduct_like"/>
    <property type="match status" value="1"/>
</dbReference>
<dbReference type="Pfam" id="PF00355">
    <property type="entry name" value="Rieske"/>
    <property type="match status" value="1"/>
</dbReference>
<comment type="cofactor">
    <cofactor evidence="1 10">
        <name>FAD</name>
        <dbReference type="ChEBI" id="CHEBI:57692"/>
    </cofactor>
</comment>
<dbReference type="EC" id="1.6.2.2" evidence="2"/>
<gene>
    <name evidence="13" type="ORF">CYMTET_15456</name>
</gene>
<keyword evidence="14" id="KW-1185">Reference proteome</keyword>
<dbReference type="PROSITE" id="PS51296">
    <property type="entry name" value="RIESKE"/>
    <property type="match status" value="1"/>
</dbReference>
<reference evidence="13 14" key="1">
    <citation type="journal article" date="2015" name="Genome Biol. Evol.">
        <title>Comparative Genomics of a Bacterivorous Green Alga Reveals Evolutionary Causalities and Consequences of Phago-Mixotrophic Mode of Nutrition.</title>
        <authorList>
            <person name="Burns J.A."/>
            <person name="Paasch A."/>
            <person name="Narechania A."/>
            <person name="Kim E."/>
        </authorList>
    </citation>
    <scope>NUCLEOTIDE SEQUENCE [LARGE SCALE GENOMIC DNA]</scope>
    <source>
        <strain evidence="13 14">PLY_AMNH</strain>
    </source>
</reference>
<dbReference type="PRINTS" id="PR00406">
    <property type="entry name" value="CYTB5RDTASE"/>
</dbReference>
<keyword evidence="5" id="KW-0479">Metal-binding</keyword>
<evidence type="ECO:0000256" key="7">
    <source>
        <dbReference type="ARBA" id="ARBA00023002"/>
    </source>
</evidence>
<dbReference type="InterPro" id="IPR036922">
    <property type="entry name" value="Rieske_2Fe-2S_sf"/>
</dbReference>
<feature type="binding site" evidence="10">
    <location>
        <position position="268"/>
    </location>
    <ligand>
        <name>FAD</name>
        <dbReference type="ChEBI" id="CHEBI:57692"/>
    </ligand>
</feature>
<dbReference type="Gene3D" id="3.40.50.80">
    <property type="entry name" value="Nucleotide-binding domain of ferredoxin-NADP reductase (FNR) module"/>
    <property type="match status" value="1"/>
</dbReference>
<dbReference type="PROSITE" id="PS51384">
    <property type="entry name" value="FAD_FR"/>
    <property type="match status" value="1"/>
</dbReference>
<dbReference type="Pfam" id="PF00970">
    <property type="entry name" value="FAD_binding_6"/>
    <property type="match status" value="1"/>
</dbReference>
<feature type="domain" description="FAD-binding FR-type" evidence="12">
    <location>
        <begin position="210"/>
        <end position="319"/>
    </location>
</feature>
<dbReference type="PANTHER" id="PTHR19370">
    <property type="entry name" value="NADH-CYTOCHROME B5 REDUCTASE"/>
    <property type="match status" value="1"/>
</dbReference>
<dbReference type="EMBL" id="LGRX02006545">
    <property type="protein sequence ID" value="KAK3276468.1"/>
    <property type="molecule type" value="Genomic_DNA"/>
</dbReference>
<keyword evidence="6 10" id="KW-0274">FAD</keyword>
<evidence type="ECO:0000256" key="2">
    <source>
        <dbReference type="ARBA" id="ARBA00012011"/>
    </source>
</evidence>
<dbReference type="InterPro" id="IPR001834">
    <property type="entry name" value="CBR-like"/>
</dbReference>
<feature type="binding site" evidence="10">
    <location>
        <position position="266"/>
    </location>
    <ligand>
        <name>FAD</name>
        <dbReference type="ChEBI" id="CHEBI:57692"/>
    </ligand>
</feature>
<dbReference type="GO" id="GO:0090524">
    <property type="term" value="F:cytochrome-b5 reductase activity, acting on NADH"/>
    <property type="evidence" value="ECO:0007669"/>
    <property type="project" value="UniProtKB-EC"/>
</dbReference>
<evidence type="ECO:0000256" key="3">
    <source>
        <dbReference type="ARBA" id="ARBA00022630"/>
    </source>
</evidence>
<dbReference type="SUPFAM" id="SSF63380">
    <property type="entry name" value="Riboflavin synthase domain-like"/>
    <property type="match status" value="1"/>
</dbReference>
<comment type="caution">
    <text evidence="13">The sequence shown here is derived from an EMBL/GenBank/DDBJ whole genome shotgun (WGS) entry which is preliminary data.</text>
</comment>
<dbReference type="InterPro" id="IPR039261">
    <property type="entry name" value="FNR_nucleotide-bd"/>
</dbReference>
<dbReference type="SUPFAM" id="SSF52343">
    <property type="entry name" value="Ferredoxin reductase-like, C-terminal NADP-linked domain"/>
    <property type="match status" value="1"/>
</dbReference>
<protein>
    <recommendedName>
        <fullName evidence="2">cytochrome-b5 reductase</fullName>
        <ecNumber evidence="2">1.6.2.2</ecNumber>
    </recommendedName>
</protein>
<feature type="binding site" evidence="10">
    <location>
        <position position="287"/>
    </location>
    <ligand>
        <name>FAD</name>
        <dbReference type="ChEBI" id="CHEBI:57692"/>
    </ligand>
</feature>
<feature type="domain" description="Rieske" evidence="11">
    <location>
        <begin position="6"/>
        <end position="89"/>
    </location>
</feature>
<feature type="binding site" evidence="10">
    <location>
        <position position="295"/>
    </location>
    <ligand>
        <name>FAD</name>
        <dbReference type="ChEBI" id="CHEBI:57692"/>
    </ligand>
</feature>
<evidence type="ECO:0000256" key="6">
    <source>
        <dbReference type="ARBA" id="ARBA00022827"/>
    </source>
</evidence>
<evidence type="ECO:0000256" key="8">
    <source>
        <dbReference type="ARBA" id="ARBA00023004"/>
    </source>
</evidence>
<keyword evidence="9" id="KW-0411">Iron-sulfur</keyword>
<dbReference type="PANTHER" id="PTHR19370:SF171">
    <property type="entry name" value="NADH-CYTOCHROME B5 REDUCTASE 2"/>
    <property type="match status" value="1"/>
</dbReference>
<sequence>MEDRWHYVARAEDLQAGSSISVAVPKAGAVAVFRHSDGKLYALSDRCAHGSGQLSLGDMEDLGRCAMGTHKNGSKVGGPCVRCPRHRSKMAGGLYFSLEDGRSFVLGPTMHYDELFQACPRASHGSVPHGLPGPTIFAVKHEHGAVVQVGVFDVMERKMEDGGEHIFVSKTAVKGTETPPKLQVLRRKAFNNTKALMGCFMCQAGPGEAELFSSWSLRHVEDVSTTTKIFSFESVDHKMTTWPVPAIWHVALRRRHPVEAGMDIVRDYTPVSSREEWREGVLRLLIKLYPEGLMSAELAKLSPGDAVEIGAPQLTMTMPQLQVPGDASGGGLSPESKANPQEIPVSVWPSDLTLAIIVGGTGITPGLQLLDLVAKTPDVFRAAGTVRASLIQSTRVTDVCLQERLSEAVICAEGRVTVVCALTNGGNAETSSAPVSTPATLHVAEGRVSKDILERWAPKTDSFVHAVLCGPQGMMDASSALLQEIGYSTECIVELEA</sequence>
<dbReference type="Gene3D" id="2.102.10.10">
    <property type="entry name" value="Rieske [2Fe-2S] iron-sulphur domain"/>
    <property type="match status" value="1"/>
</dbReference>
<organism evidence="13 14">
    <name type="scientific">Cymbomonas tetramitiformis</name>
    <dbReference type="NCBI Taxonomy" id="36881"/>
    <lineage>
        <taxon>Eukaryota</taxon>
        <taxon>Viridiplantae</taxon>
        <taxon>Chlorophyta</taxon>
        <taxon>Pyramimonadophyceae</taxon>
        <taxon>Pyramimonadales</taxon>
        <taxon>Pyramimonadaceae</taxon>
        <taxon>Cymbomonas</taxon>
    </lineage>
</organism>
<evidence type="ECO:0000259" key="11">
    <source>
        <dbReference type="PROSITE" id="PS51296"/>
    </source>
</evidence>
<dbReference type="InterPro" id="IPR017927">
    <property type="entry name" value="FAD-bd_FR_type"/>
</dbReference>
<proteinExistence type="predicted"/>
<dbReference type="InterPro" id="IPR017938">
    <property type="entry name" value="Riboflavin_synthase-like_b-brl"/>
</dbReference>
<dbReference type="InterPro" id="IPR017941">
    <property type="entry name" value="Rieske_2Fe-2S"/>
</dbReference>
<evidence type="ECO:0000313" key="14">
    <source>
        <dbReference type="Proteomes" id="UP001190700"/>
    </source>
</evidence>
<name>A0AAE0L8Z4_9CHLO</name>
<evidence type="ECO:0000256" key="10">
    <source>
        <dbReference type="PIRSR" id="PIRSR601834-1"/>
    </source>
</evidence>
<evidence type="ECO:0000256" key="9">
    <source>
        <dbReference type="ARBA" id="ARBA00023014"/>
    </source>
</evidence>
<keyword evidence="3 10" id="KW-0285">Flavoprotein</keyword>
<dbReference type="SUPFAM" id="SSF50022">
    <property type="entry name" value="ISP domain"/>
    <property type="match status" value="1"/>
</dbReference>
<evidence type="ECO:0000259" key="12">
    <source>
        <dbReference type="PROSITE" id="PS51384"/>
    </source>
</evidence>
<keyword evidence="8" id="KW-0408">Iron</keyword>
<dbReference type="GO" id="GO:0046872">
    <property type="term" value="F:metal ion binding"/>
    <property type="evidence" value="ECO:0007669"/>
    <property type="project" value="UniProtKB-KW"/>
</dbReference>
<keyword evidence="7" id="KW-0560">Oxidoreductase</keyword>
<evidence type="ECO:0000256" key="4">
    <source>
        <dbReference type="ARBA" id="ARBA00022714"/>
    </source>
</evidence>